<organism evidence="1 2">
    <name type="scientific">Persicobacter diffluens</name>
    <dbReference type="NCBI Taxonomy" id="981"/>
    <lineage>
        <taxon>Bacteria</taxon>
        <taxon>Pseudomonadati</taxon>
        <taxon>Bacteroidota</taxon>
        <taxon>Cytophagia</taxon>
        <taxon>Cytophagales</taxon>
        <taxon>Persicobacteraceae</taxon>
        <taxon>Persicobacter</taxon>
    </lineage>
</organism>
<dbReference type="AlphaFoldDB" id="A0AAN5APN2"/>
<name>A0AAN5APN2_9BACT</name>
<protein>
    <submittedName>
        <fullName evidence="1">Uncharacterized protein</fullName>
    </submittedName>
</protein>
<dbReference type="Proteomes" id="UP001310022">
    <property type="component" value="Unassembled WGS sequence"/>
</dbReference>
<comment type="caution">
    <text evidence="1">The sequence shown here is derived from an EMBL/GenBank/DDBJ whole genome shotgun (WGS) entry which is preliminary data.</text>
</comment>
<dbReference type="PANTHER" id="PTHR42754:SF1">
    <property type="entry name" value="LIPOPROTEIN"/>
    <property type="match status" value="1"/>
</dbReference>
<accession>A0AAN5APN2</accession>
<keyword evidence="2" id="KW-1185">Reference proteome</keyword>
<reference evidence="1 2" key="1">
    <citation type="submission" date="2021-12" db="EMBL/GenBank/DDBJ databases">
        <title>Genome sequencing of bacteria with rrn-lacking chromosome and rrn-plasmid.</title>
        <authorList>
            <person name="Anda M."/>
            <person name="Iwasaki W."/>
        </authorList>
    </citation>
    <scope>NUCLEOTIDE SEQUENCE [LARGE SCALE GENOMIC DNA]</scope>
    <source>
        <strain evidence="1 2">NBRC 15940</strain>
    </source>
</reference>
<dbReference type="EMBL" id="BQKE01000003">
    <property type="protein sequence ID" value="GJM64018.1"/>
    <property type="molecule type" value="Genomic_DNA"/>
</dbReference>
<evidence type="ECO:0000313" key="1">
    <source>
        <dbReference type="EMBL" id="GJM64018.1"/>
    </source>
</evidence>
<sequence>MHEKYLQEMNKIFNTLSFSLLLALMACGEQLELPESAFFMRILGNNGHDEAVALQTNAASEIYLAGNLSDGDKIFWSKLDQYGVATWDYIWGDSSQQEMANWTLVDGKMLATGKVVDDSGQSHLALWQMNSSSGAMEAAGFPVVSTADSWGQNVIQTANGGTFIAGNFRNANETHEGSLYMLLNSAEEVQWTHMYSQLQPFDQIIGMREVADGYQVLGNVISEGRLTVRIVQLNTDGLVAWSQTLRDQPVLNAVAISWEGALIRVLATQGVGNEAQKVILNFSEEGKYSHKTELPQDYPSTAADLLLDPQGFYFVLSSAVVDARDTDCVIQKFDASFELIWEQQYGSDWQDKANKLFYRSSGPGFLATINFDNKNENANTKMAVYALDQEGVLK</sequence>
<dbReference type="PANTHER" id="PTHR42754">
    <property type="entry name" value="ENDOGLUCANASE"/>
    <property type="match status" value="1"/>
</dbReference>
<dbReference type="PROSITE" id="PS51257">
    <property type="entry name" value="PROKAR_LIPOPROTEIN"/>
    <property type="match status" value="1"/>
</dbReference>
<gene>
    <name evidence="1" type="ORF">PEDI_45700</name>
</gene>
<evidence type="ECO:0000313" key="2">
    <source>
        <dbReference type="Proteomes" id="UP001310022"/>
    </source>
</evidence>
<proteinExistence type="predicted"/>